<keyword evidence="1" id="KW-0472">Membrane</keyword>
<evidence type="ECO:0008006" key="4">
    <source>
        <dbReference type="Google" id="ProtNLM"/>
    </source>
</evidence>
<proteinExistence type="predicted"/>
<name>A0ABR9INB7_RHIVS</name>
<keyword evidence="1" id="KW-0812">Transmembrane</keyword>
<comment type="caution">
    <text evidence="2">The sequence shown here is derived from an EMBL/GenBank/DDBJ whole genome shotgun (WGS) entry which is preliminary data.</text>
</comment>
<protein>
    <recommendedName>
        <fullName evidence="4">Transposase</fullName>
    </recommendedName>
</protein>
<dbReference type="EMBL" id="JADBEC010000001">
    <property type="protein sequence ID" value="MBE1504659.1"/>
    <property type="molecule type" value="Genomic_DNA"/>
</dbReference>
<feature type="transmembrane region" description="Helical" evidence="1">
    <location>
        <begin position="12"/>
        <end position="32"/>
    </location>
</feature>
<evidence type="ECO:0000313" key="2">
    <source>
        <dbReference type="EMBL" id="MBE1504659.1"/>
    </source>
</evidence>
<dbReference type="RefSeq" id="WP_192728659.1">
    <property type="nucleotide sequence ID" value="NZ_BAAAVL010000016.1"/>
</dbReference>
<accession>A0ABR9INB7</accession>
<sequence>MTREGFGQLEDSLSTIVIYGLFSINFAFARLVRCDKIHLSRKLKAHGFFATTANPT</sequence>
<gene>
    <name evidence="2" type="ORF">H4W29_001840</name>
</gene>
<dbReference type="Proteomes" id="UP000620262">
    <property type="component" value="Unassembled WGS sequence"/>
</dbReference>
<keyword evidence="1" id="KW-1133">Transmembrane helix</keyword>
<reference evidence="2 3" key="1">
    <citation type="submission" date="2020-10" db="EMBL/GenBank/DDBJ databases">
        <title>Sequencing the genomes of 1000 actinobacteria strains.</title>
        <authorList>
            <person name="Klenk H.-P."/>
        </authorList>
    </citation>
    <scope>NUCLEOTIDE SEQUENCE [LARGE SCALE GENOMIC DNA]</scope>
    <source>
        <strain evidence="2 3">DSM 7307</strain>
    </source>
</reference>
<evidence type="ECO:0000256" key="1">
    <source>
        <dbReference type="SAM" id="Phobius"/>
    </source>
</evidence>
<organism evidence="2 3">
    <name type="scientific">Rhizobium viscosum</name>
    <name type="common">Arthrobacter viscosus</name>
    <dbReference type="NCBI Taxonomy" id="1673"/>
    <lineage>
        <taxon>Bacteria</taxon>
        <taxon>Pseudomonadati</taxon>
        <taxon>Pseudomonadota</taxon>
        <taxon>Alphaproteobacteria</taxon>
        <taxon>Hyphomicrobiales</taxon>
        <taxon>Rhizobiaceae</taxon>
        <taxon>Rhizobium/Agrobacterium group</taxon>
        <taxon>Rhizobium</taxon>
    </lineage>
</organism>
<evidence type="ECO:0000313" key="3">
    <source>
        <dbReference type="Proteomes" id="UP000620262"/>
    </source>
</evidence>
<keyword evidence="3" id="KW-1185">Reference proteome</keyword>